<keyword evidence="6" id="KW-0449">Lipoprotein</keyword>
<dbReference type="EMBL" id="PVLQ01000008">
    <property type="protein sequence ID" value="PRD66889.1"/>
    <property type="molecule type" value="Genomic_DNA"/>
</dbReference>
<evidence type="ECO:0000256" key="4">
    <source>
        <dbReference type="ARBA" id="ARBA00023139"/>
    </source>
</evidence>
<organism evidence="8 9">
    <name type="scientific">Malikia granosa</name>
    <dbReference type="NCBI Taxonomy" id="263067"/>
    <lineage>
        <taxon>Bacteria</taxon>
        <taxon>Pseudomonadati</taxon>
        <taxon>Pseudomonadota</taxon>
        <taxon>Betaproteobacteria</taxon>
        <taxon>Burkholderiales</taxon>
        <taxon>Comamonadaceae</taxon>
        <taxon>Malikia</taxon>
    </lineage>
</organism>
<reference evidence="8 9" key="1">
    <citation type="submission" date="2018-03" db="EMBL/GenBank/DDBJ databases">
        <title>Comparative genomics illustrates the genes involved in a hyperalkaliphilic mechanisms of Serpentinomonas isolated from highly-alkaline calcium-rich serpentinized springs.</title>
        <authorList>
            <person name="Suzuki S."/>
            <person name="Ishii S."/>
            <person name="Walworth N."/>
            <person name="Bird L."/>
            <person name="Kuenen J.G."/>
            <person name="Nealson K.H."/>
        </authorList>
    </citation>
    <scope>NUCLEOTIDE SEQUENCE [LARGE SCALE GENOMIC DNA]</scope>
    <source>
        <strain evidence="8 9">P1</strain>
    </source>
</reference>
<dbReference type="NCBIfam" id="NF047847">
    <property type="entry name" value="SS_mature_LptM"/>
    <property type="match status" value="1"/>
</dbReference>
<dbReference type="Pfam" id="PF13627">
    <property type="entry name" value="LptM_cons"/>
    <property type="match status" value="1"/>
</dbReference>
<dbReference type="Proteomes" id="UP000238589">
    <property type="component" value="Unassembled WGS sequence"/>
</dbReference>
<keyword evidence="9" id="KW-1185">Reference proteome</keyword>
<evidence type="ECO:0000256" key="2">
    <source>
        <dbReference type="ARBA" id="ARBA00022729"/>
    </source>
</evidence>
<protein>
    <recommendedName>
        <fullName evidence="10">Sugar transporter</fullName>
    </recommendedName>
</protein>
<keyword evidence="4" id="KW-0564">Palmitate</keyword>
<feature type="chain" id="PRO_5015398729" description="Sugar transporter" evidence="7">
    <location>
        <begin position="27"/>
        <end position="56"/>
    </location>
</feature>
<keyword evidence="3" id="KW-0472">Membrane</keyword>
<keyword evidence="5" id="KW-0998">Cell outer membrane</keyword>
<evidence type="ECO:0000256" key="7">
    <source>
        <dbReference type="SAM" id="SignalP"/>
    </source>
</evidence>
<comment type="subcellular location">
    <subcellularLocation>
        <location evidence="1">Cell outer membrane</location>
        <topology evidence="1">Lipid-anchor</topology>
    </subcellularLocation>
</comment>
<comment type="caution">
    <text evidence="8">The sequence shown here is derived from an EMBL/GenBank/DDBJ whole genome shotgun (WGS) entry which is preliminary data.</text>
</comment>
<evidence type="ECO:0000313" key="9">
    <source>
        <dbReference type="Proteomes" id="UP000238589"/>
    </source>
</evidence>
<evidence type="ECO:0000256" key="1">
    <source>
        <dbReference type="ARBA" id="ARBA00004459"/>
    </source>
</evidence>
<evidence type="ECO:0008006" key="10">
    <source>
        <dbReference type="Google" id="ProtNLM"/>
    </source>
</evidence>
<sequence>MTARALTRPGRLARVGLCSAALLALAGCGQKGPLYLPDGQISTAPAPAPTIHKTQR</sequence>
<dbReference type="InterPro" id="IPR032831">
    <property type="entry name" value="LptM_cons"/>
</dbReference>
<dbReference type="GO" id="GO:0009279">
    <property type="term" value="C:cell outer membrane"/>
    <property type="evidence" value="ECO:0007669"/>
    <property type="project" value="UniProtKB-SubCell"/>
</dbReference>
<name>A0A2S9K8V0_9BURK</name>
<dbReference type="PROSITE" id="PS51257">
    <property type="entry name" value="PROKAR_LIPOPROTEIN"/>
    <property type="match status" value="1"/>
</dbReference>
<proteinExistence type="predicted"/>
<evidence type="ECO:0000256" key="5">
    <source>
        <dbReference type="ARBA" id="ARBA00023237"/>
    </source>
</evidence>
<evidence type="ECO:0000313" key="8">
    <source>
        <dbReference type="EMBL" id="PRD66889.1"/>
    </source>
</evidence>
<evidence type="ECO:0000256" key="3">
    <source>
        <dbReference type="ARBA" id="ARBA00023136"/>
    </source>
</evidence>
<dbReference type="AlphaFoldDB" id="A0A2S9K8V0"/>
<evidence type="ECO:0000256" key="6">
    <source>
        <dbReference type="ARBA" id="ARBA00023288"/>
    </source>
</evidence>
<accession>A0A2S9K8V0</accession>
<keyword evidence="2 7" id="KW-0732">Signal</keyword>
<dbReference type="RefSeq" id="WP_105746872.1">
    <property type="nucleotide sequence ID" value="NZ_PVLQ01000008.1"/>
</dbReference>
<gene>
    <name evidence="8" type="ORF">C6P64_01800</name>
</gene>
<feature type="signal peptide" evidence="7">
    <location>
        <begin position="1"/>
        <end position="26"/>
    </location>
</feature>